<name>A0ABU5C3S1_9BACI</name>
<gene>
    <name evidence="2" type="ORF">RWE15_03750</name>
</gene>
<dbReference type="GO" id="GO:0016787">
    <property type="term" value="F:hydrolase activity"/>
    <property type="evidence" value="ECO:0007669"/>
    <property type="project" value="UniProtKB-KW"/>
</dbReference>
<organism evidence="2 3">
    <name type="scientific">Tigheibacillus halophilus</name>
    <dbReference type="NCBI Taxonomy" id="361280"/>
    <lineage>
        <taxon>Bacteria</taxon>
        <taxon>Bacillati</taxon>
        <taxon>Bacillota</taxon>
        <taxon>Bacilli</taxon>
        <taxon>Bacillales</taxon>
        <taxon>Bacillaceae</taxon>
        <taxon>Tigheibacillus</taxon>
    </lineage>
</organism>
<comment type="caution">
    <text evidence="2">The sequence shown here is derived from an EMBL/GenBank/DDBJ whole genome shotgun (WGS) entry which is preliminary data.</text>
</comment>
<evidence type="ECO:0000313" key="2">
    <source>
        <dbReference type="EMBL" id="MDY0393715.1"/>
    </source>
</evidence>
<evidence type="ECO:0000313" key="3">
    <source>
        <dbReference type="Proteomes" id="UP001281447"/>
    </source>
</evidence>
<dbReference type="InterPro" id="IPR013736">
    <property type="entry name" value="Xaa-Pro_dipept_C"/>
</dbReference>
<feature type="domain" description="Xaa-Pro dipeptidyl-peptidase C-terminal" evidence="1">
    <location>
        <begin position="5"/>
        <end position="163"/>
    </location>
</feature>
<reference evidence="2 3" key="1">
    <citation type="submission" date="2023-10" db="EMBL/GenBank/DDBJ databases">
        <title>Virgibacillus halophilus 5B73C genome.</title>
        <authorList>
            <person name="Miliotis G."/>
            <person name="Sengupta P."/>
            <person name="Hameed A."/>
            <person name="Chuvochina M."/>
            <person name="Mcdonagh F."/>
            <person name="Simpson A.C."/>
            <person name="Singh N.K."/>
            <person name="Rekha P.D."/>
            <person name="Raman K."/>
            <person name="Hugenholtz P."/>
            <person name="Venkateswaran K."/>
        </authorList>
    </citation>
    <scope>NUCLEOTIDE SEQUENCE [LARGE SCALE GENOMIC DNA]</scope>
    <source>
        <strain evidence="2 3">5B73C</strain>
    </source>
</reference>
<dbReference type="EMBL" id="JAWDIP010000003">
    <property type="protein sequence ID" value="MDY0393715.1"/>
    <property type="molecule type" value="Genomic_DNA"/>
</dbReference>
<accession>A0ABU5C3S1</accession>
<dbReference type="InterPro" id="IPR008979">
    <property type="entry name" value="Galactose-bd-like_sf"/>
</dbReference>
<keyword evidence="2" id="KW-0378">Hydrolase</keyword>
<dbReference type="Pfam" id="PF08530">
    <property type="entry name" value="PepX_C"/>
    <property type="match status" value="1"/>
</dbReference>
<sequence length="183" mass="20668">MRWIKKDHRLVFLTPKLEKSVRISGTPKINLKANVDKPDTNFTALLVDYGTGAHVAEDVKTLDMKDCWGDSSANDSACYRRTEMVTSTDPYEIVTRSWMSAKNWKSMTESNPLTPNKNYWFRWDVLSEDYVFEKGHRIGVVIAASDSSWTIPAQTQATIETILGDSNMVLPVVGGKNSLDFKD</sequence>
<protein>
    <submittedName>
        <fullName evidence="2">CocE/NonD family hydrolase C-terminal non-catalytic domain-containing protein</fullName>
    </submittedName>
</protein>
<dbReference type="Proteomes" id="UP001281447">
    <property type="component" value="Unassembled WGS sequence"/>
</dbReference>
<evidence type="ECO:0000259" key="1">
    <source>
        <dbReference type="Pfam" id="PF08530"/>
    </source>
</evidence>
<dbReference type="Gene3D" id="2.60.120.260">
    <property type="entry name" value="Galactose-binding domain-like"/>
    <property type="match status" value="1"/>
</dbReference>
<keyword evidence="3" id="KW-1185">Reference proteome</keyword>
<dbReference type="SUPFAM" id="SSF49785">
    <property type="entry name" value="Galactose-binding domain-like"/>
    <property type="match status" value="1"/>
</dbReference>
<proteinExistence type="predicted"/>